<dbReference type="Proteomes" id="UP000824145">
    <property type="component" value="Unassembled WGS sequence"/>
</dbReference>
<dbReference type="PIRSF" id="PIRSF000398">
    <property type="entry name" value="M_m6A_EcoRV"/>
    <property type="match status" value="1"/>
</dbReference>
<comment type="caution">
    <text evidence="8">The sequence shown here is derived from an EMBL/GenBank/DDBJ whole genome shotgun (WGS) entry which is preliminary data.</text>
</comment>
<protein>
    <recommendedName>
        <fullName evidence="2 7">Site-specific DNA-methyltransferase (adenine-specific)</fullName>
        <ecNumber evidence="2 7">2.1.1.72</ecNumber>
    </recommendedName>
</protein>
<dbReference type="GO" id="GO:1904047">
    <property type="term" value="F:S-adenosyl-L-methionine binding"/>
    <property type="evidence" value="ECO:0007669"/>
    <property type="project" value="TreeGrafter"/>
</dbReference>
<keyword evidence="3 7" id="KW-0489">Methyltransferase</keyword>
<dbReference type="PROSITE" id="PS00092">
    <property type="entry name" value="N6_MTASE"/>
    <property type="match status" value="1"/>
</dbReference>
<accession>A0A9D1MM71</accession>
<keyword evidence="5 7" id="KW-0949">S-adenosyl-L-methionine</keyword>
<dbReference type="PRINTS" id="PR00505">
    <property type="entry name" value="D12N6MTFRASE"/>
</dbReference>
<evidence type="ECO:0000256" key="4">
    <source>
        <dbReference type="ARBA" id="ARBA00022679"/>
    </source>
</evidence>
<evidence type="ECO:0000256" key="7">
    <source>
        <dbReference type="RuleBase" id="RU361257"/>
    </source>
</evidence>
<dbReference type="InterPro" id="IPR002052">
    <property type="entry name" value="DNA_methylase_N6_adenine_CS"/>
</dbReference>
<evidence type="ECO:0000256" key="1">
    <source>
        <dbReference type="ARBA" id="ARBA00006594"/>
    </source>
</evidence>
<dbReference type="Pfam" id="PF02086">
    <property type="entry name" value="MethyltransfD12"/>
    <property type="match status" value="1"/>
</dbReference>
<evidence type="ECO:0000256" key="3">
    <source>
        <dbReference type="ARBA" id="ARBA00022603"/>
    </source>
</evidence>
<organism evidence="8 9">
    <name type="scientific">Candidatus Caccalectryoclostridium excrementigallinarum</name>
    <dbReference type="NCBI Taxonomy" id="2840710"/>
    <lineage>
        <taxon>Bacteria</taxon>
        <taxon>Bacillati</taxon>
        <taxon>Bacillota</taxon>
        <taxon>Clostridia</taxon>
        <taxon>Christensenellales</taxon>
        <taxon>Christensenellaceae</taxon>
        <taxon>Christensenellaceae incertae sedis</taxon>
        <taxon>Candidatus Caccalectryoclostridium</taxon>
    </lineage>
</organism>
<dbReference type="GO" id="GO:0009007">
    <property type="term" value="F:site-specific DNA-methyltransferase (adenine-specific) activity"/>
    <property type="evidence" value="ECO:0007669"/>
    <property type="project" value="UniProtKB-UniRule"/>
</dbReference>
<dbReference type="EMBL" id="DVNJ01000015">
    <property type="protein sequence ID" value="HIU62628.1"/>
    <property type="molecule type" value="Genomic_DNA"/>
</dbReference>
<reference evidence="8" key="1">
    <citation type="submission" date="2020-10" db="EMBL/GenBank/DDBJ databases">
        <authorList>
            <person name="Gilroy R."/>
        </authorList>
    </citation>
    <scope>NUCLEOTIDE SEQUENCE</scope>
    <source>
        <strain evidence="8">9366</strain>
    </source>
</reference>
<sequence>MKKNVTVKTEFRRSPFFYVGDKFKLLPQLKDNFPKDIDKFVEPFCGGGSVFLNTKANQYILNDIDSYMISLHKFLIAYSKNQAEFWDSINTIINKYDLSATYMGKSVPKELHTQFPKTYFAKYNKDAYTQLRTDFNADKTNMMLLYLLLIYGFNRMLRFNGKGDFNLPVGNVDFNENVVDALNSYFEYVKDKDISLFSMDFEDFLNSLEFTERDFVYLDPPYLITFSEYNKLWNEDSEMRLIKVLDELNERHIRFAVSNVLWHRKKYNGTFNYWAQKYNIVRIQSNYISFNDNSEKDTYEILVKNY</sequence>
<dbReference type="InterPro" id="IPR029063">
    <property type="entry name" value="SAM-dependent_MTases_sf"/>
</dbReference>
<evidence type="ECO:0000256" key="6">
    <source>
        <dbReference type="ARBA" id="ARBA00047942"/>
    </source>
</evidence>
<proteinExistence type="inferred from homology"/>
<evidence type="ECO:0000256" key="2">
    <source>
        <dbReference type="ARBA" id="ARBA00011900"/>
    </source>
</evidence>
<name>A0A9D1MM71_9FIRM</name>
<dbReference type="EC" id="2.1.1.72" evidence="2 7"/>
<dbReference type="PANTHER" id="PTHR30481">
    <property type="entry name" value="DNA ADENINE METHYLASE"/>
    <property type="match status" value="1"/>
</dbReference>
<dbReference type="InterPro" id="IPR012263">
    <property type="entry name" value="M_m6A_EcoRV"/>
</dbReference>
<evidence type="ECO:0000313" key="8">
    <source>
        <dbReference type="EMBL" id="HIU62628.1"/>
    </source>
</evidence>
<dbReference type="GO" id="GO:0009307">
    <property type="term" value="P:DNA restriction-modification system"/>
    <property type="evidence" value="ECO:0007669"/>
    <property type="project" value="InterPro"/>
</dbReference>
<evidence type="ECO:0000313" key="9">
    <source>
        <dbReference type="Proteomes" id="UP000824145"/>
    </source>
</evidence>
<dbReference type="Gene3D" id="3.40.50.150">
    <property type="entry name" value="Vaccinia Virus protein VP39"/>
    <property type="match status" value="1"/>
</dbReference>
<dbReference type="GO" id="GO:0032259">
    <property type="term" value="P:methylation"/>
    <property type="evidence" value="ECO:0007669"/>
    <property type="project" value="UniProtKB-KW"/>
</dbReference>
<dbReference type="GO" id="GO:0006298">
    <property type="term" value="P:mismatch repair"/>
    <property type="evidence" value="ECO:0007669"/>
    <property type="project" value="TreeGrafter"/>
</dbReference>
<gene>
    <name evidence="8" type="ORF">IAB07_02525</name>
</gene>
<evidence type="ECO:0000256" key="5">
    <source>
        <dbReference type="ARBA" id="ARBA00022691"/>
    </source>
</evidence>
<dbReference type="InterPro" id="IPR012327">
    <property type="entry name" value="MeTrfase_D12"/>
</dbReference>
<dbReference type="InterPro" id="IPR023095">
    <property type="entry name" value="Ade_MeTrfase_dom_2"/>
</dbReference>
<dbReference type="GO" id="GO:0043565">
    <property type="term" value="F:sequence-specific DNA binding"/>
    <property type="evidence" value="ECO:0007669"/>
    <property type="project" value="TreeGrafter"/>
</dbReference>
<dbReference type="NCBIfam" id="TIGR00571">
    <property type="entry name" value="dam"/>
    <property type="match status" value="1"/>
</dbReference>
<reference evidence="8" key="2">
    <citation type="journal article" date="2021" name="PeerJ">
        <title>Extensive microbial diversity within the chicken gut microbiome revealed by metagenomics and culture.</title>
        <authorList>
            <person name="Gilroy R."/>
            <person name="Ravi A."/>
            <person name="Getino M."/>
            <person name="Pursley I."/>
            <person name="Horton D.L."/>
            <person name="Alikhan N.F."/>
            <person name="Baker D."/>
            <person name="Gharbi K."/>
            <person name="Hall N."/>
            <person name="Watson M."/>
            <person name="Adriaenssens E.M."/>
            <person name="Foster-Nyarko E."/>
            <person name="Jarju S."/>
            <person name="Secka A."/>
            <person name="Antonio M."/>
            <person name="Oren A."/>
            <person name="Chaudhuri R.R."/>
            <person name="La Ragione R."/>
            <person name="Hildebrand F."/>
            <person name="Pallen M.J."/>
        </authorList>
    </citation>
    <scope>NUCLEOTIDE SEQUENCE</scope>
    <source>
        <strain evidence="8">9366</strain>
    </source>
</reference>
<dbReference type="PANTHER" id="PTHR30481:SF3">
    <property type="entry name" value="DNA ADENINE METHYLASE"/>
    <property type="match status" value="1"/>
</dbReference>
<keyword evidence="4 7" id="KW-0808">Transferase</keyword>
<dbReference type="AlphaFoldDB" id="A0A9D1MM71"/>
<dbReference type="Gene3D" id="1.10.1020.10">
    <property type="entry name" value="Adenine-specific Methyltransferase, Domain 2"/>
    <property type="match status" value="1"/>
</dbReference>
<comment type="similarity">
    <text evidence="1 7">Belongs to the N(4)/N(6)-methyltransferase family.</text>
</comment>
<dbReference type="SUPFAM" id="SSF53335">
    <property type="entry name" value="S-adenosyl-L-methionine-dependent methyltransferases"/>
    <property type="match status" value="1"/>
</dbReference>
<comment type="catalytic activity">
    <reaction evidence="6 7">
        <text>a 2'-deoxyadenosine in DNA + S-adenosyl-L-methionine = an N(6)-methyl-2'-deoxyadenosine in DNA + S-adenosyl-L-homocysteine + H(+)</text>
        <dbReference type="Rhea" id="RHEA:15197"/>
        <dbReference type="Rhea" id="RHEA-COMP:12418"/>
        <dbReference type="Rhea" id="RHEA-COMP:12419"/>
        <dbReference type="ChEBI" id="CHEBI:15378"/>
        <dbReference type="ChEBI" id="CHEBI:57856"/>
        <dbReference type="ChEBI" id="CHEBI:59789"/>
        <dbReference type="ChEBI" id="CHEBI:90615"/>
        <dbReference type="ChEBI" id="CHEBI:90616"/>
        <dbReference type="EC" id="2.1.1.72"/>
    </reaction>
</comment>